<sequence>MRLLWKDKRDQFRALVVQPASESLANGKEKLAVPTEPVTFAITFGYMNVAYNKRRRDVQVVFDMPNEQFWRHFSLSEAKLMRLRHEVADVFAGGTLSGAAKVCAPRFFVTGSFKSPVRVIANAETRLKWIHFLRMVEEKATFNEEFLWFGPLPGVIGCVDGNFVTSRSEQKALFWCHEGYFALGVMLICVADMAILALDPQRPGLDEDSHICVGPRI</sequence>
<organism evidence="2 3">
    <name type="scientific">Rhipicephalus microplus</name>
    <name type="common">Cattle tick</name>
    <name type="synonym">Boophilus microplus</name>
    <dbReference type="NCBI Taxonomy" id="6941"/>
    <lineage>
        <taxon>Eukaryota</taxon>
        <taxon>Metazoa</taxon>
        <taxon>Ecdysozoa</taxon>
        <taxon>Arthropoda</taxon>
        <taxon>Chelicerata</taxon>
        <taxon>Arachnida</taxon>
        <taxon>Acari</taxon>
        <taxon>Parasitiformes</taxon>
        <taxon>Ixodida</taxon>
        <taxon>Ixodoidea</taxon>
        <taxon>Ixodidae</taxon>
        <taxon>Rhipicephalinae</taxon>
        <taxon>Rhipicephalus</taxon>
        <taxon>Boophilus</taxon>
    </lineage>
</organism>
<keyword evidence="1" id="KW-0472">Membrane</keyword>
<feature type="transmembrane region" description="Helical" evidence="1">
    <location>
        <begin position="180"/>
        <end position="198"/>
    </location>
</feature>
<dbReference type="AlphaFoldDB" id="A0A9J6EUS0"/>
<dbReference type="EMBL" id="JABSTU010000002">
    <property type="protein sequence ID" value="KAH8038050.1"/>
    <property type="molecule type" value="Genomic_DNA"/>
</dbReference>
<evidence type="ECO:0000256" key="1">
    <source>
        <dbReference type="SAM" id="Phobius"/>
    </source>
</evidence>
<comment type="caution">
    <text evidence="2">The sequence shown here is derived from an EMBL/GenBank/DDBJ whole genome shotgun (WGS) entry which is preliminary data.</text>
</comment>
<proteinExistence type="predicted"/>
<keyword evidence="1" id="KW-0812">Transmembrane</keyword>
<keyword evidence="1" id="KW-1133">Transmembrane helix</keyword>
<evidence type="ECO:0000313" key="3">
    <source>
        <dbReference type="Proteomes" id="UP000821866"/>
    </source>
</evidence>
<name>A0A9J6EUS0_RHIMP</name>
<accession>A0A9J6EUS0</accession>
<reference evidence="2" key="2">
    <citation type="submission" date="2021-09" db="EMBL/GenBank/DDBJ databases">
        <authorList>
            <person name="Jia N."/>
            <person name="Wang J."/>
            <person name="Shi W."/>
            <person name="Du L."/>
            <person name="Sun Y."/>
            <person name="Zhan W."/>
            <person name="Jiang J."/>
            <person name="Wang Q."/>
            <person name="Zhang B."/>
            <person name="Ji P."/>
            <person name="Sakyi L.B."/>
            <person name="Cui X."/>
            <person name="Yuan T."/>
            <person name="Jiang B."/>
            <person name="Yang W."/>
            <person name="Lam T.T.-Y."/>
            <person name="Chang Q."/>
            <person name="Ding S."/>
            <person name="Wang X."/>
            <person name="Zhu J."/>
            <person name="Ruan X."/>
            <person name="Zhao L."/>
            <person name="Wei J."/>
            <person name="Que T."/>
            <person name="Du C."/>
            <person name="Cheng J."/>
            <person name="Dai P."/>
            <person name="Han X."/>
            <person name="Huang E."/>
            <person name="Gao Y."/>
            <person name="Liu J."/>
            <person name="Shao H."/>
            <person name="Ye R."/>
            <person name="Li L."/>
            <person name="Wei W."/>
            <person name="Wang X."/>
            <person name="Wang C."/>
            <person name="Huo Q."/>
            <person name="Li W."/>
            <person name="Guo W."/>
            <person name="Chen H."/>
            <person name="Chen S."/>
            <person name="Zhou L."/>
            <person name="Zhou L."/>
            <person name="Ni X."/>
            <person name="Tian J."/>
            <person name="Zhou Y."/>
            <person name="Sheng Y."/>
            <person name="Liu T."/>
            <person name="Pan Y."/>
            <person name="Xia L."/>
            <person name="Li J."/>
            <person name="Zhao F."/>
            <person name="Cao W."/>
        </authorList>
    </citation>
    <scope>NUCLEOTIDE SEQUENCE</scope>
    <source>
        <strain evidence="2">Rmic-2018</strain>
        <tissue evidence="2">Larvae</tissue>
    </source>
</reference>
<reference evidence="2" key="1">
    <citation type="journal article" date="2020" name="Cell">
        <title>Large-Scale Comparative Analyses of Tick Genomes Elucidate Their Genetic Diversity and Vector Capacities.</title>
        <authorList>
            <consortium name="Tick Genome and Microbiome Consortium (TIGMIC)"/>
            <person name="Jia N."/>
            <person name="Wang J."/>
            <person name="Shi W."/>
            <person name="Du L."/>
            <person name="Sun Y."/>
            <person name="Zhan W."/>
            <person name="Jiang J.F."/>
            <person name="Wang Q."/>
            <person name="Zhang B."/>
            <person name="Ji P."/>
            <person name="Bell-Sakyi L."/>
            <person name="Cui X.M."/>
            <person name="Yuan T.T."/>
            <person name="Jiang B.G."/>
            <person name="Yang W.F."/>
            <person name="Lam T.T."/>
            <person name="Chang Q.C."/>
            <person name="Ding S.J."/>
            <person name="Wang X.J."/>
            <person name="Zhu J.G."/>
            <person name="Ruan X.D."/>
            <person name="Zhao L."/>
            <person name="Wei J.T."/>
            <person name="Ye R.Z."/>
            <person name="Que T.C."/>
            <person name="Du C.H."/>
            <person name="Zhou Y.H."/>
            <person name="Cheng J.X."/>
            <person name="Dai P.F."/>
            <person name="Guo W.B."/>
            <person name="Han X.H."/>
            <person name="Huang E.J."/>
            <person name="Li L.F."/>
            <person name="Wei W."/>
            <person name="Gao Y.C."/>
            <person name="Liu J.Z."/>
            <person name="Shao H.Z."/>
            <person name="Wang X."/>
            <person name="Wang C.C."/>
            <person name="Yang T.C."/>
            <person name="Huo Q.B."/>
            <person name="Li W."/>
            <person name="Chen H.Y."/>
            <person name="Chen S.E."/>
            <person name="Zhou L.G."/>
            <person name="Ni X.B."/>
            <person name="Tian J.H."/>
            <person name="Sheng Y."/>
            <person name="Liu T."/>
            <person name="Pan Y.S."/>
            <person name="Xia L.Y."/>
            <person name="Li J."/>
            <person name="Zhao F."/>
            <person name="Cao W.C."/>
        </authorList>
    </citation>
    <scope>NUCLEOTIDE SEQUENCE</scope>
    <source>
        <strain evidence="2">Rmic-2018</strain>
    </source>
</reference>
<evidence type="ECO:0000313" key="2">
    <source>
        <dbReference type="EMBL" id="KAH8038050.1"/>
    </source>
</evidence>
<protein>
    <submittedName>
        <fullName evidence="2">Uncharacterized protein</fullName>
    </submittedName>
</protein>
<dbReference type="VEuPathDB" id="VectorBase:LOC119179029"/>
<gene>
    <name evidence="2" type="ORF">HPB51_020887</name>
</gene>
<dbReference type="Proteomes" id="UP000821866">
    <property type="component" value="Chromosome 10"/>
</dbReference>
<keyword evidence="3" id="KW-1185">Reference proteome</keyword>